<comment type="caution">
    <text evidence="1">The sequence shown here is derived from an EMBL/GenBank/DDBJ whole genome shotgun (WGS) entry which is preliminary data.</text>
</comment>
<gene>
    <name evidence="1" type="ORF">D9757_015432</name>
</gene>
<dbReference type="CDD" id="cd02440">
    <property type="entry name" value="AdoMet_MTases"/>
    <property type="match status" value="1"/>
</dbReference>
<dbReference type="AlphaFoldDB" id="A0A8H5C2X2"/>
<evidence type="ECO:0000313" key="2">
    <source>
        <dbReference type="Proteomes" id="UP000518752"/>
    </source>
</evidence>
<dbReference type="Proteomes" id="UP000518752">
    <property type="component" value="Unassembled WGS sequence"/>
</dbReference>
<proteinExistence type="predicted"/>
<dbReference type="SUPFAM" id="SSF53335">
    <property type="entry name" value="S-adenosyl-L-methionine-dependent methyltransferases"/>
    <property type="match status" value="1"/>
</dbReference>
<name>A0A8H5C2X2_9AGAR</name>
<keyword evidence="2" id="KW-1185">Reference proteome</keyword>
<accession>A0A8H5C2X2</accession>
<evidence type="ECO:0000313" key="1">
    <source>
        <dbReference type="EMBL" id="KAF5334041.1"/>
    </source>
</evidence>
<dbReference type="OrthoDB" id="184880at2759"/>
<evidence type="ECO:0008006" key="3">
    <source>
        <dbReference type="Google" id="ProtNLM"/>
    </source>
</evidence>
<organism evidence="1 2">
    <name type="scientific">Collybiopsis confluens</name>
    <dbReference type="NCBI Taxonomy" id="2823264"/>
    <lineage>
        <taxon>Eukaryota</taxon>
        <taxon>Fungi</taxon>
        <taxon>Dikarya</taxon>
        <taxon>Basidiomycota</taxon>
        <taxon>Agaricomycotina</taxon>
        <taxon>Agaricomycetes</taxon>
        <taxon>Agaricomycetidae</taxon>
        <taxon>Agaricales</taxon>
        <taxon>Marasmiineae</taxon>
        <taxon>Omphalotaceae</taxon>
        <taxon>Collybiopsis</taxon>
    </lineage>
</organism>
<sequence>MYKKPCTQRHYASEQYLLPADEVETNRLDYQHLFTFKTFENRLSIAPIDLKSGDRVLESAAGTGIWAIDFFEENRKNDVLLDIECIDICDKQFRKNRPFGVHFFHPFGDGPPSGMERLWRKSLSELFRVLLPGGWVELMEVESQTYHIHVGPCSTKLQSLIFETLARKGVIMNLAQHLSAVLKTIGFVDIQCEARQVRIGRSGEKVYRSSDFANFVRGLKRDVVKNGMNGTEEEYEDLVRGAEREWDNSDANKASFTIFTILARKP</sequence>
<protein>
    <recommendedName>
        <fullName evidence="3">S-adenosyl-L-methionine-dependent methyltransferase</fullName>
    </recommendedName>
</protein>
<dbReference type="InterPro" id="IPR029063">
    <property type="entry name" value="SAM-dependent_MTases_sf"/>
</dbReference>
<reference evidence="1 2" key="1">
    <citation type="journal article" date="2020" name="ISME J.">
        <title>Uncovering the hidden diversity of litter-decomposition mechanisms in mushroom-forming fungi.</title>
        <authorList>
            <person name="Floudas D."/>
            <person name="Bentzer J."/>
            <person name="Ahren D."/>
            <person name="Johansson T."/>
            <person name="Persson P."/>
            <person name="Tunlid A."/>
        </authorList>
    </citation>
    <scope>NUCLEOTIDE SEQUENCE [LARGE SCALE GENOMIC DNA]</scope>
    <source>
        <strain evidence="1 2">CBS 406.79</strain>
    </source>
</reference>
<dbReference type="Gene3D" id="3.40.50.150">
    <property type="entry name" value="Vaccinia Virus protein VP39"/>
    <property type="match status" value="1"/>
</dbReference>
<dbReference type="EMBL" id="JAACJN010000745">
    <property type="protein sequence ID" value="KAF5334041.1"/>
    <property type="molecule type" value="Genomic_DNA"/>
</dbReference>